<evidence type="ECO:0008006" key="3">
    <source>
        <dbReference type="Google" id="ProtNLM"/>
    </source>
</evidence>
<evidence type="ECO:0000313" key="1">
    <source>
        <dbReference type="EMBL" id="ARD85176.1"/>
    </source>
</evidence>
<proteinExistence type="predicted"/>
<dbReference type="Proteomes" id="UP000192050">
    <property type="component" value="Chromosome"/>
</dbReference>
<reference evidence="1 2" key="1">
    <citation type="submission" date="2011-10" db="EMBL/GenBank/DDBJ databases">
        <title>Metabolic and evolutionary patterns in the extreme acidophile Ferroplasma acidiphilum.</title>
        <authorList>
            <person name="Golyshina O.V."/>
            <person name="Kozyavkin S.A."/>
            <person name="Tatusov R.L."/>
            <person name="Slesarev A.I."/>
            <person name="Golyshin P.N."/>
        </authorList>
    </citation>
    <scope>NUCLEOTIDE SEQUENCE [LARGE SCALE GENOMIC DNA]</scope>
    <source>
        <strain evidence="2">Y</strain>
    </source>
</reference>
<keyword evidence="2" id="KW-1185">Reference proteome</keyword>
<name>A0A1V0N4Z8_9ARCH</name>
<dbReference type="EMBL" id="CP015363">
    <property type="protein sequence ID" value="ARD85176.1"/>
    <property type="molecule type" value="Genomic_DNA"/>
</dbReference>
<dbReference type="KEGG" id="fai:FAD_1310"/>
<dbReference type="RefSeq" id="WP_081142787.1">
    <property type="nucleotide sequence ID" value="NZ_CP015363.1"/>
</dbReference>
<evidence type="ECO:0000313" key="2">
    <source>
        <dbReference type="Proteomes" id="UP000192050"/>
    </source>
</evidence>
<accession>A0A1V0N4Z8</accession>
<dbReference type="AlphaFoldDB" id="A0A1V0N4Z8"/>
<dbReference type="STRING" id="74969.FAD_1310"/>
<gene>
    <name evidence="1" type="ORF">FAD_1310</name>
</gene>
<dbReference type="GeneID" id="31676804"/>
<sequence>MEDRNTAAAFIREYIYHNYEGVENIRIREMKFDKYTGNWTSHTSFNDIDRSYEIAIVFNKDKIIFVKEFI</sequence>
<organism evidence="1 2">
    <name type="scientific">Ferroplasma acidiphilum</name>
    <dbReference type="NCBI Taxonomy" id="74969"/>
    <lineage>
        <taxon>Archaea</taxon>
        <taxon>Methanobacteriati</taxon>
        <taxon>Thermoplasmatota</taxon>
        <taxon>Thermoplasmata</taxon>
        <taxon>Thermoplasmatales</taxon>
        <taxon>Ferroplasmaceae</taxon>
        <taxon>Ferroplasma</taxon>
    </lineage>
</organism>
<protein>
    <recommendedName>
        <fullName evidence="3">NTF2 fold domain-containing protein</fullName>
    </recommendedName>
</protein>